<dbReference type="SUPFAM" id="SSF56176">
    <property type="entry name" value="FAD-binding/transporter-associated domain-like"/>
    <property type="match status" value="1"/>
</dbReference>
<comment type="subcellular location">
    <subcellularLocation>
        <location evidence="1">Membrane</location>
        <topology evidence="1">Single-pass membrane protein</topology>
    </subcellularLocation>
</comment>
<dbReference type="InterPro" id="IPR006094">
    <property type="entry name" value="Oxid_FAD_bind_N"/>
</dbReference>
<comment type="caution">
    <text evidence="8">The sequence shown here is derived from an EMBL/GenBank/DDBJ whole genome shotgun (WGS) entry which is preliminary data.</text>
</comment>
<evidence type="ECO:0000256" key="4">
    <source>
        <dbReference type="ARBA" id="ARBA00022989"/>
    </source>
</evidence>
<dbReference type="InterPro" id="IPR016169">
    <property type="entry name" value="FAD-bd_PCMH_sub2"/>
</dbReference>
<dbReference type="PANTHER" id="PTHR10801:SF0">
    <property type="entry name" value="DELTA(24)-STEROL REDUCTASE"/>
    <property type="match status" value="1"/>
</dbReference>
<evidence type="ECO:0000313" key="9">
    <source>
        <dbReference type="Proteomes" id="UP000589132"/>
    </source>
</evidence>
<dbReference type="Gene3D" id="3.30.465.10">
    <property type="match status" value="1"/>
</dbReference>
<evidence type="ECO:0000256" key="1">
    <source>
        <dbReference type="ARBA" id="ARBA00004167"/>
    </source>
</evidence>
<evidence type="ECO:0000256" key="3">
    <source>
        <dbReference type="ARBA" id="ARBA00022692"/>
    </source>
</evidence>
<evidence type="ECO:0000256" key="6">
    <source>
        <dbReference type="ARBA" id="ARBA00023136"/>
    </source>
</evidence>
<evidence type="ECO:0000259" key="7">
    <source>
        <dbReference type="PROSITE" id="PS51387"/>
    </source>
</evidence>
<gene>
    <name evidence="8" type="ORF">EYO15_00075</name>
</gene>
<dbReference type="GO" id="GO:0008202">
    <property type="term" value="P:steroid metabolic process"/>
    <property type="evidence" value="ECO:0007669"/>
    <property type="project" value="TreeGrafter"/>
</dbReference>
<dbReference type="EMBL" id="DTTC01000004">
    <property type="protein sequence ID" value="HIA97568.1"/>
    <property type="molecule type" value="Genomic_DNA"/>
</dbReference>
<dbReference type="GO" id="GO:0005737">
    <property type="term" value="C:cytoplasm"/>
    <property type="evidence" value="ECO:0007669"/>
    <property type="project" value="TreeGrafter"/>
</dbReference>
<feature type="domain" description="FAD-binding PCMH-type" evidence="7">
    <location>
        <begin position="1"/>
        <end position="165"/>
    </location>
</feature>
<dbReference type="InterPro" id="IPR040165">
    <property type="entry name" value="Diminuto-like"/>
</dbReference>
<dbReference type="GO" id="GO:0050614">
    <property type="term" value="F:Delta24-sterol reductase activity"/>
    <property type="evidence" value="ECO:0007669"/>
    <property type="project" value="UniProtKB-EC"/>
</dbReference>
<evidence type="ECO:0000256" key="2">
    <source>
        <dbReference type="ARBA" id="ARBA00012405"/>
    </source>
</evidence>
<dbReference type="InterPro" id="IPR016166">
    <property type="entry name" value="FAD-bd_PCMH"/>
</dbReference>
<dbReference type="EC" id="1.3.1.72" evidence="2"/>
<keyword evidence="5" id="KW-0560">Oxidoreductase</keyword>
<evidence type="ECO:0000313" key="8">
    <source>
        <dbReference type="EMBL" id="HIA97568.1"/>
    </source>
</evidence>
<keyword evidence="6" id="KW-0472">Membrane</keyword>
<dbReference type="GO" id="GO:0071949">
    <property type="term" value="F:FAD binding"/>
    <property type="evidence" value="ECO:0007669"/>
    <property type="project" value="InterPro"/>
</dbReference>
<keyword evidence="3" id="KW-0812">Transmembrane</keyword>
<reference evidence="9" key="1">
    <citation type="journal article" date="2019" name="bioRxiv">
        <title>Genome diversification in globally distributed novel marine Proteobacteria is linked to environmental adaptation.</title>
        <authorList>
            <person name="Zhou Z."/>
            <person name="Tran P.Q."/>
            <person name="Kieft K."/>
            <person name="Anantharaman K."/>
        </authorList>
    </citation>
    <scope>NUCLEOTIDE SEQUENCE [LARGE SCALE GENOMIC DNA]</scope>
</reference>
<keyword evidence="4" id="KW-1133">Transmembrane helix</keyword>
<proteinExistence type="predicted"/>
<dbReference type="Pfam" id="PF01565">
    <property type="entry name" value="FAD_binding_4"/>
    <property type="match status" value="1"/>
</dbReference>
<name>A0A7J4CZ70_9ARCH</name>
<dbReference type="InterPro" id="IPR036318">
    <property type="entry name" value="FAD-bd_PCMH-like_sf"/>
</dbReference>
<sequence>MKYEDYKKKIEKIASVLKRNDTLITTNRKGHNHRDLNFKQNQKRINTNNLDNILSISENSIDCESAVTVGKINRLTIQKEKIVPSLPEGDNFTAGGCLGGIALGSNSYSNGFFNNNVIDFDIILGNGEILRDVSPNKNSDLYYGVGGTYGTMGIITRVKLKLIPCMPYVKVDYLHHNSFDGFYNNFKEIIQNSEDDFVEAFVNDKNDFTIVVANYVEEVESADILITRDKDMFKQRHMCLYAQIAQKKKFNYLHLVDYLERYSYSAFWGHYLYTPYKIRDFVYAGLIYATIPKKLLGSDELNINKYFTATSHIVGDYTRDEYVLATDIGVPLSKLEEALHLVDNMTKTYPLWICPSIDHYHPDKMFCTRKPEICEDNIILDLGIYGIKNTRILSKKVNKAFEKFSFRHGVFKGFFSTCYFSYDDFWNHFDKEKYDKLRKKYHADGKFMDIYDKITYRSESKKRKIKTIRSQLFTFFGRMYLKQINKNKEKLIK</sequence>
<dbReference type="AlphaFoldDB" id="A0A7J4CZ70"/>
<evidence type="ECO:0000256" key="5">
    <source>
        <dbReference type="ARBA" id="ARBA00023002"/>
    </source>
</evidence>
<protein>
    <recommendedName>
        <fullName evidence="2">Delta(24)-sterol reductase</fullName>
        <ecNumber evidence="2">1.3.1.72</ecNumber>
    </recommendedName>
</protein>
<accession>A0A7J4CZ70</accession>
<dbReference type="PANTHER" id="PTHR10801">
    <property type="entry name" value="24-DEHYDROCHOLESTEROL REDUCTASE"/>
    <property type="match status" value="1"/>
</dbReference>
<dbReference type="PROSITE" id="PS51387">
    <property type="entry name" value="FAD_PCMH"/>
    <property type="match status" value="1"/>
</dbReference>
<organism evidence="8 9">
    <name type="scientific">Marine Group III euryarchaeote</name>
    <dbReference type="NCBI Taxonomy" id="2173149"/>
    <lineage>
        <taxon>Archaea</taxon>
        <taxon>Methanobacteriati</taxon>
        <taxon>Thermoplasmatota</taxon>
        <taxon>Thermoplasmata</taxon>
        <taxon>Candidatus Thermoprofundales</taxon>
    </lineage>
</organism>
<dbReference type="GO" id="GO:0016020">
    <property type="term" value="C:membrane"/>
    <property type="evidence" value="ECO:0007669"/>
    <property type="project" value="UniProtKB-SubCell"/>
</dbReference>
<dbReference type="Proteomes" id="UP000589132">
    <property type="component" value="Unassembled WGS sequence"/>
</dbReference>